<evidence type="ECO:0000313" key="3">
    <source>
        <dbReference type="Proteomes" id="UP000235388"/>
    </source>
</evidence>
<accession>A0A2N5URK7</accession>
<comment type="caution">
    <text evidence="2">The sequence shown here is derived from an EMBL/GenBank/DDBJ whole genome shotgun (WGS) entry which is preliminary data.</text>
</comment>
<protein>
    <submittedName>
        <fullName evidence="2">Uncharacterized protein</fullName>
    </submittedName>
</protein>
<dbReference type="EMBL" id="PGCJ01000877">
    <property type="protein sequence ID" value="PLW16168.1"/>
    <property type="molecule type" value="Genomic_DNA"/>
</dbReference>
<dbReference type="EMBL" id="PGCJ01000182">
    <property type="protein sequence ID" value="PLW40390.1"/>
    <property type="molecule type" value="Genomic_DNA"/>
</dbReference>
<gene>
    <name evidence="1" type="ORF">PCANC_19093</name>
    <name evidence="2" type="ORF">PCANC_19576</name>
</gene>
<name>A0A2N5URK7_9BASI</name>
<evidence type="ECO:0000313" key="2">
    <source>
        <dbReference type="EMBL" id="PLW40390.1"/>
    </source>
</evidence>
<dbReference type="AlphaFoldDB" id="A0A2N5URK7"/>
<keyword evidence="3" id="KW-1185">Reference proteome</keyword>
<sequence>MLAQLVQSVPARQAGQTALWAGQSVPACEQAGLLTELVQFCTSSASRSGCLPSWYRTVSAQQAGRAACRAGTELSQLSKQVGLLSNGAELYQLSKQVGLVAELVRSYTSSASRSPYLPSWYRAVPAQRQVGLLAELVSLVNRPEPAVTLPSRGEG</sequence>
<organism evidence="2 3">
    <name type="scientific">Puccinia coronata f. sp. avenae</name>
    <dbReference type="NCBI Taxonomy" id="200324"/>
    <lineage>
        <taxon>Eukaryota</taxon>
        <taxon>Fungi</taxon>
        <taxon>Dikarya</taxon>
        <taxon>Basidiomycota</taxon>
        <taxon>Pucciniomycotina</taxon>
        <taxon>Pucciniomycetes</taxon>
        <taxon>Pucciniales</taxon>
        <taxon>Pucciniaceae</taxon>
        <taxon>Puccinia</taxon>
    </lineage>
</organism>
<reference evidence="2 3" key="1">
    <citation type="submission" date="2017-11" db="EMBL/GenBank/DDBJ databases">
        <title>De novo assembly and phasing of dikaryotic genomes from two isolates of Puccinia coronata f. sp. avenae, the causal agent of oat crown rust.</title>
        <authorList>
            <person name="Miller M.E."/>
            <person name="Zhang Y."/>
            <person name="Omidvar V."/>
            <person name="Sperschneider J."/>
            <person name="Schwessinger B."/>
            <person name="Raley C."/>
            <person name="Palmer J.M."/>
            <person name="Garnica D."/>
            <person name="Upadhyaya N."/>
            <person name="Rathjen J."/>
            <person name="Taylor J.M."/>
            <person name="Park R.F."/>
            <person name="Dodds P.N."/>
            <person name="Hirsch C.D."/>
            <person name="Kianian S.F."/>
            <person name="Figueroa M."/>
        </authorList>
    </citation>
    <scope>NUCLEOTIDE SEQUENCE [LARGE SCALE GENOMIC DNA]</scope>
    <source>
        <strain evidence="2">12NC29</strain>
    </source>
</reference>
<proteinExistence type="predicted"/>
<dbReference type="Proteomes" id="UP000235388">
    <property type="component" value="Unassembled WGS sequence"/>
</dbReference>
<evidence type="ECO:0000313" key="1">
    <source>
        <dbReference type="EMBL" id="PLW16168.1"/>
    </source>
</evidence>